<name>A0ABW2QDP0_9MICO</name>
<dbReference type="CDD" id="cd07012">
    <property type="entry name" value="PBP2_Bug_TTT"/>
    <property type="match status" value="1"/>
</dbReference>
<evidence type="ECO:0000313" key="3">
    <source>
        <dbReference type="EMBL" id="MFC7406862.1"/>
    </source>
</evidence>
<dbReference type="PIRSF" id="PIRSF017082">
    <property type="entry name" value="YflP"/>
    <property type="match status" value="1"/>
</dbReference>
<comment type="similarity">
    <text evidence="1">Belongs to the UPF0065 (bug) family.</text>
</comment>
<dbReference type="Proteomes" id="UP001596455">
    <property type="component" value="Unassembled WGS sequence"/>
</dbReference>
<proteinExistence type="inferred from homology"/>
<dbReference type="EMBL" id="JBHTCQ010000004">
    <property type="protein sequence ID" value="MFC7406862.1"/>
    <property type="molecule type" value="Genomic_DNA"/>
</dbReference>
<dbReference type="PANTHER" id="PTHR42928:SF3">
    <property type="entry name" value="UPF0065 PROTEIN YFLP"/>
    <property type="match status" value="1"/>
</dbReference>
<keyword evidence="2" id="KW-0472">Membrane</keyword>
<reference evidence="4" key="1">
    <citation type="journal article" date="2019" name="Int. J. Syst. Evol. Microbiol.">
        <title>The Global Catalogue of Microorganisms (GCM) 10K type strain sequencing project: providing services to taxonomists for standard genome sequencing and annotation.</title>
        <authorList>
            <consortium name="The Broad Institute Genomics Platform"/>
            <consortium name="The Broad Institute Genome Sequencing Center for Infectious Disease"/>
            <person name="Wu L."/>
            <person name="Ma J."/>
        </authorList>
    </citation>
    <scope>NUCLEOTIDE SEQUENCE [LARGE SCALE GENOMIC DNA]</scope>
    <source>
        <strain evidence="4">JCM 1490</strain>
    </source>
</reference>
<dbReference type="Pfam" id="PF03401">
    <property type="entry name" value="TctC"/>
    <property type="match status" value="1"/>
</dbReference>
<dbReference type="RefSeq" id="WP_382396390.1">
    <property type="nucleotide sequence ID" value="NZ_JBHTCQ010000004.1"/>
</dbReference>
<organism evidence="3 4">
    <name type="scientific">Georgenia alba</name>
    <dbReference type="NCBI Taxonomy" id="2233858"/>
    <lineage>
        <taxon>Bacteria</taxon>
        <taxon>Bacillati</taxon>
        <taxon>Actinomycetota</taxon>
        <taxon>Actinomycetes</taxon>
        <taxon>Micrococcales</taxon>
        <taxon>Bogoriellaceae</taxon>
        <taxon>Georgenia</taxon>
    </lineage>
</organism>
<evidence type="ECO:0000256" key="2">
    <source>
        <dbReference type="SAM" id="Phobius"/>
    </source>
</evidence>
<dbReference type="InterPro" id="IPR005064">
    <property type="entry name" value="BUG"/>
</dbReference>
<dbReference type="Gene3D" id="3.40.190.10">
    <property type="entry name" value="Periplasmic binding protein-like II"/>
    <property type="match status" value="1"/>
</dbReference>
<dbReference type="PANTHER" id="PTHR42928">
    <property type="entry name" value="TRICARBOXYLATE-BINDING PROTEIN"/>
    <property type="match status" value="1"/>
</dbReference>
<dbReference type="Gene3D" id="3.40.190.150">
    <property type="entry name" value="Bordetella uptake gene, domain 1"/>
    <property type="match status" value="1"/>
</dbReference>
<evidence type="ECO:0000256" key="1">
    <source>
        <dbReference type="ARBA" id="ARBA00006987"/>
    </source>
</evidence>
<protein>
    <submittedName>
        <fullName evidence="3">Bug family tripartite tricarboxylate transporter substrate binding protein</fullName>
    </submittedName>
</protein>
<keyword evidence="2" id="KW-1133">Transmembrane helix</keyword>
<keyword evidence="4" id="KW-1185">Reference proteome</keyword>
<dbReference type="InterPro" id="IPR042100">
    <property type="entry name" value="Bug_dom1"/>
</dbReference>
<keyword evidence="2" id="KW-0812">Transmembrane</keyword>
<comment type="caution">
    <text evidence="3">The sequence shown here is derived from an EMBL/GenBank/DDBJ whole genome shotgun (WGS) entry which is preliminary data.</text>
</comment>
<feature type="transmembrane region" description="Helical" evidence="2">
    <location>
        <begin position="7"/>
        <end position="25"/>
    </location>
</feature>
<accession>A0ABW2QDP0</accession>
<evidence type="ECO:0000313" key="4">
    <source>
        <dbReference type="Proteomes" id="UP001596455"/>
    </source>
</evidence>
<gene>
    <name evidence="3" type="ORF">ACFQQL_17210</name>
</gene>
<sequence>MAKVGKVVYGLVVLVVVGLAVTFSVRSAGAGTDVRANLTLIAPAGAGGGWDSFTREAQQAMRTGGMVNNAQVVNIPGAGGTIGLGRVSTMDGDATTLLATGSAMTGGIELNRSPVGYDDVVPIAAMAEDFDVVTVPADSPYETIDDLVEAWAEDPAGFPLTGGSAGSIDHLVLADLALEAGIDPAEISFIPAAGGGEAVQTMLSGAAEAAATGYNEISDQVEAGRVRALGISAPEPVEGVDVPTLVEQGYDTDLTNWRGFLAPPGISAEEEEAILRLVRELVRSPEWEDAMARNRWEPAYLEGAELDAFLAEDLEQTRRLLEELGL</sequence>
<dbReference type="SUPFAM" id="SSF53850">
    <property type="entry name" value="Periplasmic binding protein-like II"/>
    <property type="match status" value="1"/>
</dbReference>